<dbReference type="EMBL" id="BMMH01000002">
    <property type="protein sequence ID" value="GGL00292.1"/>
    <property type="molecule type" value="Genomic_DNA"/>
</dbReference>
<organism evidence="1 2">
    <name type="scientific">Nocardia jinanensis</name>
    <dbReference type="NCBI Taxonomy" id="382504"/>
    <lineage>
        <taxon>Bacteria</taxon>
        <taxon>Bacillati</taxon>
        <taxon>Actinomycetota</taxon>
        <taxon>Actinomycetes</taxon>
        <taxon>Mycobacteriales</taxon>
        <taxon>Nocardiaceae</taxon>
        <taxon>Nocardia</taxon>
    </lineage>
</organism>
<name>A0A917RBW8_9NOCA</name>
<keyword evidence="2" id="KW-1185">Reference proteome</keyword>
<dbReference type="Proteomes" id="UP000638263">
    <property type="component" value="Unassembled WGS sequence"/>
</dbReference>
<gene>
    <name evidence="1" type="ORF">GCM10011588_13840</name>
</gene>
<evidence type="ECO:0000313" key="1">
    <source>
        <dbReference type="EMBL" id="GGL00292.1"/>
    </source>
</evidence>
<comment type="caution">
    <text evidence="1">The sequence shown here is derived from an EMBL/GenBank/DDBJ whole genome shotgun (WGS) entry which is preliminary data.</text>
</comment>
<dbReference type="RefSeq" id="WP_058856257.1">
    <property type="nucleotide sequence ID" value="NZ_BMMH01000002.1"/>
</dbReference>
<proteinExistence type="predicted"/>
<protein>
    <submittedName>
        <fullName evidence="1">Uncharacterized protein</fullName>
    </submittedName>
</protein>
<evidence type="ECO:0000313" key="2">
    <source>
        <dbReference type="Proteomes" id="UP000638263"/>
    </source>
</evidence>
<dbReference type="AlphaFoldDB" id="A0A917RBW8"/>
<accession>A0A917RBW8</accession>
<sequence>MTDALHLLDTPGRGVVATLTGALVGESDRDIRVRVADGMWTFRRGDVLAVQDLDDRTAGRRVRVDIRPGSTADFTRSLRIDVVERPMTLAAPPSEAFGDPQLRRLTESWAQRLDLADTPEFPATFTCAQTRSRNTSDDGIHSDSFD</sequence>
<reference evidence="1" key="2">
    <citation type="submission" date="2020-09" db="EMBL/GenBank/DDBJ databases">
        <authorList>
            <person name="Sun Q."/>
            <person name="Zhou Y."/>
        </authorList>
    </citation>
    <scope>NUCLEOTIDE SEQUENCE</scope>
    <source>
        <strain evidence="1">CGMCC 4.3508</strain>
    </source>
</reference>
<reference evidence="1" key="1">
    <citation type="journal article" date="2014" name="Int. J. Syst. Evol. Microbiol.">
        <title>Complete genome sequence of Corynebacterium casei LMG S-19264T (=DSM 44701T), isolated from a smear-ripened cheese.</title>
        <authorList>
            <consortium name="US DOE Joint Genome Institute (JGI-PGF)"/>
            <person name="Walter F."/>
            <person name="Albersmeier A."/>
            <person name="Kalinowski J."/>
            <person name="Ruckert C."/>
        </authorList>
    </citation>
    <scope>NUCLEOTIDE SEQUENCE</scope>
    <source>
        <strain evidence="1">CGMCC 4.3508</strain>
    </source>
</reference>